<name>A0A699W1A8_TANCI</name>
<dbReference type="AlphaFoldDB" id="A0A699W1A8"/>
<sequence>SLVAESGESGCWEEEVGGVMVVEEME</sequence>
<proteinExistence type="predicted"/>
<protein>
    <submittedName>
        <fullName evidence="1">Uncharacterized protein</fullName>
    </submittedName>
</protein>
<comment type="caution">
    <text evidence="1">The sequence shown here is derived from an EMBL/GenBank/DDBJ whole genome shotgun (WGS) entry which is preliminary data.</text>
</comment>
<reference evidence="1" key="1">
    <citation type="journal article" date="2019" name="Sci. Rep.">
        <title>Draft genome of Tanacetum cinerariifolium, the natural source of mosquito coil.</title>
        <authorList>
            <person name="Yamashiro T."/>
            <person name="Shiraishi A."/>
            <person name="Satake H."/>
            <person name="Nakayama K."/>
        </authorList>
    </citation>
    <scope>NUCLEOTIDE SEQUENCE</scope>
</reference>
<dbReference type="EMBL" id="BKCJ011532948">
    <property type="protein sequence ID" value="GFD40400.1"/>
    <property type="molecule type" value="Genomic_DNA"/>
</dbReference>
<feature type="non-terminal residue" evidence="1">
    <location>
        <position position="1"/>
    </location>
</feature>
<gene>
    <name evidence="1" type="ORF">Tci_912369</name>
</gene>
<accession>A0A699W1A8</accession>
<organism evidence="1">
    <name type="scientific">Tanacetum cinerariifolium</name>
    <name type="common">Dalmatian daisy</name>
    <name type="synonym">Chrysanthemum cinerariifolium</name>
    <dbReference type="NCBI Taxonomy" id="118510"/>
    <lineage>
        <taxon>Eukaryota</taxon>
        <taxon>Viridiplantae</taxon>
        <taxon>Streptophyta</taxon>
        <taxon>Embryophyta</taxon>
        <taxon>Tracheophyta</taxon>
        <taxon>Spermatophyta</taxon>
        <taxon>Magnoliopsida</taxon>
        <taxon>eudicotyledons</taxon>
        <taxon>Gunneridae</taxon>
        <taxon>Pentapetalae</taxon>
        <taxon>asterids</taxon>
        <taxon>campanulids</taxon>
        <taxon>Asterales</taxon>
        <taxon>Asteraceae</taxon>
        <taxon>Asteroideae</taxon>
        <taxon>Anthemideae</taxon>
        <taxon>Anthemidinae</taxon>
        <taxon>Tanacetum</taxon>
    </lineage>
</organism>
<evidence type="ECO:0000313" key="1">
    <source>
        <dbReference type="EMBL" id="GFD40400.1"/>
    </source>
</evidence>